<feature type="transmembrane region" description="Helical" evidence="5">
    <location>
        <begin position="198"/>
        <end position="219"/>
    </location>
</feature>
<feature type="transmembrane region" description="Helical" evidence="5">
    <location>
        <begin position="21"/>
        <end position="40"/>
    </location>
</feature>
<feature type="transmembrane region" description="Helical" evidence="5">
    <location>
        <begin position="225"/>
        <end position="243"/>
    </location>
</feature>
<dbReference type="Proteomes" id="UP000549394">
    <property type="component" value="Unassembled WGS sequence"/>
</dbReference>
<evidence type="ECO:0000259" key="6">
    <source>
        <dbReference type="PROSITE" id="PS50850"/>
    </source>
</evidence>
<feature type="domain" description="Major facilitator superfamily (MFS) profile" evidence="6">
    <location>
        <begin position="20"/>
        <end position="478"/>
    </location>
</feature>
<dbReference type="GO" id="GO:0016020">
    <property type="term" value="C:membrane"/>
    <property type="evidence" value="ECO:0007669"/>
    <property type="project" value="UniProtKB-SubCell"/>
</dbReference>
<evidence type="ECO:0000256" key="1">
    <source>
        <dbReference type="ARBA" id="ARBA00004141"/>
    </source>
</evidence>
<dbReference type="AlphaFoldDB" id="A0A7I8VEI5"/>
<proteinExistence type="predicted"/>
<dbReference type="Pfam" id="PF00083">
    <property type="entry name" value="Sugar_tr"/>
    <property type="match status" value="1"/>
</dbReference>
<feature type="transmembrane region" description="Helical" evidence="5">
    <location>
        <begin position="370"/>
        <end position="387"/>
    </location>
</feature>
<evidence type="ECO:0000313" key="8">
    <source>
        <dbReference type="Proteomes" id="UP000549394"/>
    </source>
</evidence>
<comment type="caution">
    <text evidence="7">The sequence shown here is derived from an EMBL/GenBank/DDBJ whole genome shotgun (WGS) entry which is preliminary data.</text>
</comment>
<feature type="transmembrane region" description="Helical" evidence="5">
    <location>
        <begin position="340"/>
        <end position="363"/>
    </location>
</feature>
<dbReference type="CDD" id="cd17317">
    <property type="entry name" value="MFS_SLC22"/>
    <property type="match status" value="1"/>
</dbReference>
<feature type="transmembrane region" description="Helical" evidence="5">
    <location>
        <begin position="140"/>
        <end position="158"/>
    </location>
</feature>
<dbReference type="GO" id="GO:0022857">
    <property type="term" value="F:transmembrane transporter activity"/>
    <property type="evidence" value="ECO:0007669"/>
    <property type="project" value="InterPro"/>
</dbReference>
<dbReference type="EMBL" id="CAJFCJ010000005">
    <property type="protein sequence ID" value="CAD5114785.1"/>
    <property type="molecule type" value="Genomic_DNA"/>
</dbReference>
<evidence type="ECO:0000256" key="2">
    <source>
        <dbReference type="ARBA" id="ARBA00022692"/>
    </source>
</evidence>
<evidence type="ECO:0000256" key="3">
    <source>
        <dbReference type="ARBA" id="ARBA00022989"/>
    </source>
</evidence>
<accession>A0A7I8VEI5</accession>
<protein>
    <submittedName>
        <fullName evidence="7">DgyrCDS3827</fullName>
    </submittedName>
</protein>
<dbReference type="PROSITE" id="PS50850">
    <property type="entry name" value="MFS"/>
    <property type="match status" value="1"/>
</dbReference>
<dbReference type="InterPro" id="IPR005828">
    <property type="entry name" value="MFS_sugar_transport-like"/>
</dbReference>
<dbReference type="SUPFAM" id="SSF103473">
    <property type="entry name" value="MFS general substrate transporter"/>
    <property type="match status" value="1"/>
</dbReference>
<feature type="transmembrane region" description="Helical" evidence="5">
    <location>
        <begin position="428"/>
        <end position="446"/>
    </location>
</feature>
<dbReference type="OrthoDB" id="5141738at2759"/>
<feature type="transmembrane region" description="Helical" evidence="5">
    <location>
        <begin position="311"/>
        <end position="328"/>
    </location>
</feature>
<feature type="transmembrane region" description="Helical" evidence="5">
    <location>
        <begin position="393"/>
        <end position="416"/>
    </location>
</feature>
<name>A0A7I8VEI5_9ANNE</name>
<evidence type="ECO:0000256" key="5">
    <source>
        <dbReference type="SAM" id="Phobius"/>
    </source>
</evidence>
<organism evidence="7 8">
    <name type="scientific">Dimorphilus gyrociliatus</name>
    <dbReference type="NCBI Taxonomy" id="2664684"/>
    <lineage>
        <taxon>Eukaryota</taxon>
        <taxon>Metazoa</taxon>
        <taxon>Spiralia</taxon>
        <taxon>Lophotrochozoa</taxon>
        <taxon>Annelida</taxon>
        <taxon>Polychaeta</taxon>
        <taxon>Polychaeta incertae sedis</taxon>
        <taxon>Dinophilidae</taxon>
        <taxon>Dimorphilus</taxon>
    </lineage>
</organism>
<feature type="transmembrane region" description="Helical" evidence="5">
    <location>
        <begin position="107"/>
        <end position="128"/>
    </location>
</feature>
<sequence length="518" mass="57920">MDPEKILVSVGPWGRYQLINYILICLAGLLGGGHTMMHIFHASVPKFYCKDGDRAENLTNSNITSVDACYYNSTSTQELTKCKSWSYEDTYGVNIVTKWDLVCDRDWMRATAQSIYMVGFMIGAFSFGQISDKIGRKKSLLIAILIVIIFGSCAIFAQDYWTFTLLRAISGIGAAGSYTVGFVLCLEPIGKNHRLIPGILYQVPFCSGFVIVSGLACLFKNYKHLQLTCSIFAIVFLSYYWIIDESPRWLLIKARYEEAERIFKKIARWNGNKCDWDNLRIFSEQDQEKDESISKASVLDLFKTKNLRKKTINICFQWCVISLTYYGLAMTSSEIKVNLYLNAVIAGFGEFLSCLLAIPLVVIVGRRVPLAFFHILCGTICLVALMVPSNMHVLLMALSQIGRFGICGAFTIIYVFSAELFPTVVRNVGIGVGSFSARIGGLLAPFMTRLDITAALIIFGILSLAASALAILLPDTLGVSLPETIKEGEEFGRKYVSPFRRISKKRTKKDEENDIAYK</sequence>
<dbReference type="InterPro" id="IPR036259">
    <property type="entry name" value="MFS_trans_sf"/>
</dbReference>
<dbReference type="PANTHER" id="PTHR24064">
    <property type="entry name" value="SOLUTE CARRIER FAMILY 22 MEMBER"/>
    <property type="match status" value="1"/>
</dbReference>
<gene>
    <name evidence="7" type="ORF">DGYR_LOCUS3605</name>
</gene>
<dbReference type="Gene3D" id="1.20.1250.20">
    <property type="entry name" value="MFS general substrate transporter like domains"/>
    <property type="match status" value="1"/>
</dbReference>
<keyword evidence="4 5" id="KW-0472">Membrane</keyword>
<evidence type="ECO:0000256" key="4">
    <source>
        <dbReference type="ARBA" id="ARBA00023136"/>
    </source>
</evidence>
<feature type="transmembrane region" description="Helical" evidence="5">
    <location>
        <begin position="452"/>
        <end position="473"/>
    </location>
</feature>
<comment type="subcellular location">
    <subcellularLocation>
        <location evidence="1">Membrane</location>
        <topology evidence="1">Multi-pass membrane protein</topology>
    </subcellularLocation>
</comment>
<evidence type="ECO:0000313" key="7">
    <source>
        <dbReference type="EMBL" id="CAD5114785.1"/>
    </source>
</evidence>
<keyword evidence="8" id="KW-1185">Reference proteome</keyword>
<keyword evidence="2 5" id="KW-0812">Transmembrane</keyword>
<reference evidence="7 8" key="1">
    <citation type="submission" date="2020-08" db="EMBL/GenBank/DDBJ databases">
        <authorList>
            <person name="Hejnol A."/>
        </authorList>
    </citation>
    <scope>NUCLEOTIDE SEQUENCE [LARGE SCALE GENOMIC DNA]</scope>
</reference>
<keyword evidence="3 5" id="KW-1133">Transmembrane helix</keyword>
<dbReference type="InterPro" id="IPR020846">
    <property type="entry name" value="MFS_dom"/>
</dbReference>
<feature type="transmembrane region" description="Helical" evidence="5">
    <location>
        <begin position="164"/>
        <end position="186"/>
    </location>
</feature>